<reference evidence="2" key="1">
    <citation type="journal article" date="2024" name="Front. Bioeng. Biotechnol.">
        <title>Genome-scale model development and genomic sequencing of the oleaginous clade Lipomyces.</title>
        <authorList>
            <person name="Czajka J.J."/>
            <person name="Han Y."/>
            <person name="Kim J."/>
            <person name="Mondo S.J."/>
            <person name="Hofstad B.A."/>
            <person name="Robles A."/>
            <person name="Haridas S."/>
            <person name="Riley R."/>
            <person name="LaButti K."/>
            <person name="Pangilinan J."/>
            <person name="Andreopoulos W."/>
            <person name="Lipzen A."/>
            <person name="Yan J."/>
            <person name="Wang M."/>
            <person name="Ng V."/>
            <person name="Grigoriev I.V."/>
            <person name="Spatafora J.W."/>
            <person name="Magnuson J.K."/>
            <person name="Baker S.E."/>
            <person name="Pomraning K.R."/>
        </authorList>
    </citation>
    <scope>NUCLEOTIDE SEQUENCE [LARGE SCALE GENOMIC DNA]</scope>
    <source>
        <strain evidence="2">CBS 10300</strain>
    </source>
</reference>
<name>A0ACC3TLK7_9ASCO</name>
<keyword evidence="2" id="KW-1185">Reference proteome</keyword>
<accession>A0ACC3TLK7</accession>
<dbReference type="EMBL" id="MU970096">
    <property type="protein sequence ID" value="KAK9321540.1"/>
    <property type="molecule type" value="Genomic_DNA"/>
</dbReference>
<gene>
    <name evidence="1" type="ORF">V1517DRAFT_326160</name>
</gene>
<dbReference type="Proteomes" id="UP001489719">
    <property type="component" value="Unassembled WGS sequence"/>
</dbReference>
<proteinExistence type="predicted"/>
<evidence type="ECO:0000313" key="1">
    <source>
        <dbReference type="EMBL" id="KAK9321540.1"/>
    </source>
</evidence>
<comment type="caution">
    <text evidence="1">The sequence shown here is derived from an EMBL/GenBank/DDBJ whole genome shotgun (WGS) entry which is preliminary data.</text>
</comment>
<organism evidence="1 2">
    <name type="scientific">Lipomyces orientalis</name>
    <dbReference type="NCBI Taxonomy" id="1233043"/>
    <lineage>
        <taxon>Eukaryota</taxon>
        <taxon>Fungi</taxon>
        <taxon>Dikarya</taxon>
        <taxon>Ascomycota</taxon>
        <taxon>Saccharomycotina</taxon>
        <taxon>Lipomycetes</taxon>
        <taxon>Lipomycetales</taxon>
        <taxon>Lipomycetaceae</taxon>
        <taxon>Lipomyces</taxon>
    </lineage>
</organism>
<protein>
    <submittedName>
        <fullName evidence="1">GNAT family N-acetyltransferase</fullName>
    </submittedName>
</protein>
<sequence>MKVAASDSFAEPKVRQAEMNDMEEITSIYNYYVEHGTATYETDPISVEEMTQRWAAQHEQGYPYLVASCNSKIAGYAYVRAYNTRAAYRNTVENSVYVDPSFVGRQIGTALLGNLIEACTAIGYRQVVAVVGDTANEASIRLHESQGFRIVGSLTSVGYKHGQWLSTVILQRSIGDGDKTPAQP</sequence>
<evidence type="ECO:0000313" key="2">
    <source>
        <dbReference type="Proteomes" id="UP001489719"/>
    </source>
</evidence>